<reference evidence="2" key="1">
    <citation type="journal article" date="2020" name="Stud. Mycol.">
        <title>101 Dothideomycetes genomes: a test case for predicting lifestyles and emergence of pathogens.</title>
        <authorList>
            <person name="Haridas S."/>
            <person name="Albert R."/>
            <person name="Binder M."/>
            <person name="Bloem J."/>
            <person name="Labutti K."/>
            <person name="Salamov A."/>
            <person name="Andreopoulos B."/>
            <person name="Baker S."/>
            <person name="Barry K."/>
            <person name="Bills G."/>
            <person name="Bluhm B."/>
            <person name="Cannon C."/>
            <person name="Castanera R."/>
            <person name="Culley D."/>
            <person name="Daum C."/>
            <person name="Ezra D."/>
            <person name="Gonzalez J."/>
            <person name="Henrissat B."/>
            <person name="Kuo A."/>
            <person name="Liang C."/>
            <person name="Lipzen A."/>
            <person name="Lutzoni F."/>
            <person name="Magnuson J."/>
            <person name="Mondo S."/>
            <person name="Nolan M."/>
            <person name="Ohm R."/>
            <person name="Pangilinan J."/>
            <person name="Park H.-J."/>
            <person name="Ramirez L."/>
            <person name="Alfaro M."/>
            <person name="Sun H."/>
            <person name="Tritt A."/>
            <person name="Yoshinaga Y."/>
            <person name="Zwiers L.-H."/>
            <person name="Turgeon B."/>
            <person name="Goodwin S."/>
            <person name="Spatafora J."/>
            <person name="Crous P."/>
            <person name="Grigoriev I."/>
        </authorList>
    </citation>
    <scope>NUCLEOTIDE SEQUENCE</scope>
    <source>
        <strain evidence="2">CBS 122367</strain>
    </source>
</reference>
<keyword evidence="3" id="KW-1185">Reference proteome</keyword>
<gene>
    <name evidence="2" type="ORF">K458DRAFT_351727</name>
</gene>
<dbReference type="OrthoDB" id="10253869at2759"/>
<sequence length="263" mass="29751">MERNDNPALIQKGDGTRTPLFLLHDAGGTVFSYYKLEAIGRPIYAIHNPWLKHEERWDGGAIKFVHEYIKMIKKIVSTGEILVGGWSLGGQLGIDIARVLAQDSLSKIRVVGIVMIDTLYPYWGPPETVHAEFPVDFVLKNCPPELKADVLRCMKWSKEDSDEWVARNWKPDSDKLQGIEADKPPHAVLLLATKYVPKDKTGGNARVMVDHMRDAKVGWDLFPHQFIAAVWEIPAHHFGLFEKDTIQITSNRVRMACDLLADD</sequence>
<proteinExistence type="predicted"/>
<dbReference type="Gene3D" id="3.40.50.1820">
    <property type="entry name" value="alpha/beta hydrolase"/>
    <property type="match status" value="1"/>
</dbReference>
<dbReference type="EMBL" id="MU005634">
    <property type="protein sequence ID" value="KAF2676479.1"/>
    <property type="molecule type" value="Genomic_DNA"/>
</dbReference>
<dbReference type="InterPro" id="IPR001031">
    <property type="entry name" value="Thioesterase"/>
</dbReference>
<evidence type="ECO:0000313" key="3">
    <source>
        <dbReference type="Proteomes" id="UP000799291"/>
    </source>
</evidence>
<dbReference type="InterPro" id="IPR029058">
    <property type="entry name" value="AB_hydrolase_fold"/>
</dbReference>
<dbReference type="Proteomes" id="UP000799291">
    <property type="component" value="Unassembled WGS sequence"/>
</dbReference>
<feature type="domain" description="Thioesterase" evidence="1">
    <location>
        <begin position="19"/>
        <end position="123"/>
    </location>
</feature>
<accession>A0A6G1IF01</accession>
<evidence type="ECO:0000313" key="2">
    <source>
        <dbReference type="EMBL" id="KAF2676479.1"/>
    </source>
</evidence>
<organism evidence="2 3">
    <name type="scientific">Lentithecium fluviatile CBS 122367</name>
    <dbReference type="NCBI Taxonomy" id="1168545"/>
    <lineage>
        <taxon>Eukaryota</taxon>
        <taxon>Fungi</taxon>
        <taxon>Dikarya</taxon>
        <taxon>Ascomycota</taxon>
        <taxon>Pezizomycotina</taxon>
        <taxon>Dothideomycetes</taxon>
        <taxon>Pleosporomycetidae</taxon>
        <taxon>Pleosporales</taxon>
        <taxon>Massarineae</taxon>
        <taxon>Lentitheciaceae</taxon>
        <taxon>Lentithecium</taxon>
    </lineage>
</organism>
<evidence type="ECO:0000259" key="1">
    <source>
        <dbReference type="Pfam" id="PF00975"/>
    </source>
</evidence>
<protein>
    <recommendedName>
        <fullName evidence="1">Thioesterase domain-containing protein</fullName>
    </recommendedName>
</protein>
<dbReference type="SUPFAM" id="SSF53474">
    <property type="entry name" value="alpha/beta-Hydrolases"/>
    <property type="match status" value="1"/>
</dbReference>
<dbReference type="Pfam" id="PF00975">
    <property type="entry name" value="Thioesterase"/>
    <property type="match status" value="1"/>
</dbReference>
<name>A0A6G1IF01_9PLEO</name>
<dbReference type="AlphaFoldDB" id="A0A6G1IF01"/>